<dbReference type="Proteomes" id="UP001178507">
    <property type="component" value="Unassembled WGS sequence"/>
</dbReference>
<proteinExistence type="predicted"/>
<keyword evidence="3" id="KW-1185">Reference proteome</keyword>
<name>A0AA36JCQ7_9DINO</name>
<feature type="region of interest" description="Disordered" evidence="1">
    <location>
        <begin position="221"/>
        <end position="287"/>
    </location>
</feature>
<evidence type="ECO:0000256" key="1">
    <source>
        <dbReference type="SAM" id="MobiDB-lite"/>
    </source>
</evidence>
<evidence type="ECO:0000313" key="3">
    <source>
        <dbReference type="Proteomes" id="UP001178507"/>
    </source>
</evidence>
<dbReference type="InterPro" id="IPR036412">
    <property type="entry name" value="HAD-like_sf"/>
</dbReference>
<reference evidence="2" key="1">
    <citation type="submission" date="2023-08" db="EMBL/GenBank/DDBJ databases">
        <authorList>
            <person name="Chen Y."/>
            <person name="Shah S."/>
            <person name="Dougan E. K."/>
            <person name="Thang M."/>
            <person name="Chan C."/>
        </authorList>
    </citation>
    <scope>NUCLEOTIDE SEQUENCE</scope>
</reference>
<dbReference type="AlphaFoldDB" id="A0AA36JCQ7"/>
<dbReference type="Gene3D" id="3.40.50.1000">
    <property type="entry name" value="HAD superfamily/HAD-like"/>
    <property type="match status" value="1"/>
</dbReference>
<comment type="caution">
    <text evidence="2">The sequence shown here is derived from an EMBL/GenBank/DDBJ whole genome shotgun (WGS) entry which is preliminary data.</text>
</comment>
<protein>
    <submittedName>
        <fullName evidence="2">Uncharacterized protein</fullName>
    </submittedName>
</protein>
<dbReference type="SUPFAM" id="SSF56784">
    <property type="entry name" value="HAD-like"/>
    <property type="match status" value="1"/>
</dbReference>
<organism evidence="2 3">
    <name type="scientific">Effrenium voratum</name>
    <dbReference type="NCBI Taxonomy" id="2562239"/>
    <lineage>
        <taxon>Eukaryota</taxon>
        <taxon>Sar</taxon>
        <taxon>Alveolata</taxon>
        <taxon>Dinophyceae</taxon>
        <taxon>Suessiales</taxon>
        <taxon>Symbiodiniaceae</taxon>
        <taxon>Effrenium</taxon>
    </lineage>
</organism>
<dbReference type="CDD" id="cd01427">
    <property type="entry name" value="HAD_like"/>
    <property type="match status" value="1"/>
</dbReference>
<gene>
    <name evidence="2" type="ORF">EVOR1521_LOCUS25973</name>
</gene>
<dbReference type="Pfam" id="PF00702">
    <property type="entry name" value="Hydrolase"/>
    <property type="match status" value="1"/>
</dbReference>
<dbReference type="EMBL" id="CAUJNA010003487">
    <property type="protein sequence ID" value="CAJ1403256.1"/>
    <property type="molecule type" value="Genomic_DNA"/>
</dbReference>
<sequence>MPLRLVVFDFDQTLSAVHVYNSLAGGTEAGLPGPAACSELGQLSRVLELSHHPQLQQQGGFAAACFGGLARVGRLAAMLESLSGAAEQLRDAGVECMICSRGLVGPLQKLLDQLGLLQFFSEVYANIGDTYGQTGYDREVQRAALGEDIRFLGTQQQSQWSSKRQVVEIAIRKRGLSREEVLFVDDQAHEIKSMQGACRSLQVYPPRGIGEGQMSEILRHAQRQPWARPAPRGPTAERRGSSRTAATPSPVASQGSFLAYSTPPGKESKGKWLPALPGRKAPDRGRRALWCCPQ</sequence>
<dbReference type="InterPro" id="IPR023214">
    <property type="entry name" value="HAD_sf"/>
</dbReference>
<evidence type="ECO:0000313" key="2">
    <source>
        <dbReference type="EMBL" id="CAJ1403256.1"/>
    </source>
</evidence>
<feature type="compositionally biased region" description="Polar residues" evidence="1">
    <location>
        <begin position="242"/>
        <end position="256"/>
    </location>
</feature>
<accession>A0AA36JCQ7</accession>